<comment type="subcellular location">
    <subcellularLocation>
        <location evidence="1">Cell membrane</location>
        <topology evidence="1">Single-pass type I membrane protein</topology>
    </subcellularLocation>
</comment>
<gene>
    <name evidence="22" type="ORF">TEA_022442</name>
</gene>
<dbReference type="STRING" id="542762.A0A4S4DI48"/>
<dbReference type="PANTHER" id="PTHR27007">
    <property type="match status" value="1"/>
</dbReference>
<evidence type="ECO:0000256" key="20">
    <source>
        <dbReference type="SAM" id="Phobius"/>
    </source>
</evidence>
<evidence type="ECO:0000256" key="13">
    <source>
        <dbReference type="ARBA" id="ARBA00022840"/>
    </source>
</evidence>
<dbReference type="Proteomes" id="UP000306102">
    <property type="component" value="Unassembled WGS sequence"/>
</dbReference>
<accession>A0A4S4DI48</accession>
<dbReference type="GO" id="GO:0030246">
    <property type="term" value="F:carbohydrate binding"/>
    <property type="evidence" value="ECO:0007669"/>
    <property type="project" value="UniProtKB-KW"/>
</dbReference>
<evidence type="ECO:0000259" key="21">
    <source>
        <dbReference type="PROSITE" id="PS50011"/>
    </source>
</evidence>
<evidence type="ECO:0000256" key="14">
    <source>
        <dbReference type="ARBA" id="ARBA00022989"/>
    </source>
</evidence>
<dbReference type="InterPro" id="IPR013320">
    <property type="entry name" value="ConA-like_dom_sf"/>
</dbReference>
<evidence type="ECO:0000256" key="19">
    <source>
        <dbReference type="SAM" id="MobiDB-lite"/>
    </source>
</evidence>
<evidence type="ECO:0000256" key="9">
    <source>
        <dbReference type="ARBA" id="ARBA00022729"/>
    </source>
</evidence>
<evidence type="ECO:0000256" key="8">
    <source>
        <dbReference type="ARBA" id="ARBA00022692"/>
    </source>
</evidence>
<dbReference type="InterPro" id="IPR000719">
    <property type="entry name" value="Prot_kinase_dom"/>
</dbReference>
<dbReference type="Gene3D" id="1.10.510.10">
    <property type="entry name" value="Transferase(Phosphotransferase) domain 1"/>
    <property type="match status" value="1"/>
</dbReference>
<keyword evidence="12" id="KW-0418">Kinase</keyword>
<dbReference type="GO" id="GO:0005886">
    <property type="term" value="C:plasma membrane"/>
    <property type="evidence" value="ECO:0007669"/>
    <property type="project" value="UniProtKB-SubCell"/>
</dbReference>
<keyword evidence="17" id="KW-0325">Glycoprotein</keyword>
<comment type="similarity">
    <text evidence="2">In the N-terminal section; belongs to the leguminous lectin family.</text>
</comment>
<dbReference type="Gene3D" id="2.60.120.200">
    <property type="match status" value="1"/>
</dbReference>
<dbReference type="GO" id="GO:0004674">
    <property type="term" value="F:protein serine/threonine kinase activity"/>
    <property type="evidence" value="ECO:0007669"/>
    <property type="project" value="UniProtKB-KW"/>
</dbReference>
<keyword evidence="15 20" id="KW-0472">Membrane</keyword>
<keyword evidence="13 18" id="KW-0067">ATP-binding</keyword>
<dbReference type="PROSITE" id="PS50011">
    <property type="entry name" value="PROTEIN_KINASE_DOM"/>
    <property type="match status" value="1"/>
</dbReference>
<evidence type="ECO:0000256" key="7">
    <source>
        <dbReference type="ARBA" id="ARBA00022679"/>
    </source>
</evidence>
<evidence type="ECO:0000256" key="5">
    <source>
        <dbReference type="ARBA" id="ARBA00022475"/>
    </source>
</evidence>
<dbReference type="EMBL" id="SDRB02011188">
    <property type="protein sequence ID" value="THG02472.1"/>
    <property type="molecule type" value="Genomic_DNA"/>
</dbReference>
<dbReference type="FunFam" id="3.30.200.20:FF:000372">
    <property type="entry name" value="L-type lectin-domain containing receptor kinase VIII.1"/>
    <property type="match status" value="1"/>
</dbReference>
<evidence type="ECO:0000256" key="11">
    <source>
        <dbReference type="ARBA" id="ARBA00022741"/>
    </source>
</evidence>
<evidence type="ECO:0000313" key="22">
    <source>
        <dbReference type="EMBL" id="THG02472.1"/>
    </source>
</evidence>
<dbReference type="Gene3D" id="3.30.200.20">
    <property type="entry name" value="Phosphorylase Kinase, domain 1"/>
    <property type="match status" value="1"/>
</dbReference>
<dbReference type="GO" id="GO:0002229">
    <property type="term" value="P:defense response to oomycetes"/>
    <property type="evidence" value="ECO:0007669"/>
    <property type="project" value="UniProtKB-ARBA"/>
</dbReference>
<reference evidence="22 23" key="1">
    <citation type="journal article" date="2018" name="Proc. Natl. Acad. Sci. U.S.A.">
        <title>Draft genome sequence of Camellia sinensis var. sinensis provides insights into the evolution of the tea genome and tea quality.</title>
        <authorList>
            <person name="Wei C."/>
            <person name="Yang H."/>
            <person name="Wang S."/>
            <person name="Zhao J."/>
            <person name="Liu C."/>
            <person name="Gao L."/>
            <person name="Xia E."/>
            <person name="Lu Y."/>
            <person name="Tai Y."/>
            <person name="She G."/>
            <person name="Sun J."/>
            <person name="Cao H."/>
            <person name="Tong W."/>
            <person name="Gao Q."/>
            <person name="Li Y."/>
            <person name="Deng W."/>
            <person name="Jiang X."/>
            <person name="Wang W."/>
            <person name="Chen Q."/>
            <person name="Zhang S."/>
            <person name="Li H."/>
            <person name="Wu J."/>
            <person name="Wang P."/>
            <person name="Li P."/>
            <person name="Shi C."/>
            <person name="Zheng F."/>
            <person name="Jian J."/>
            <person name="Huang B."/>
            <person name="Shan D."/>
            <person name="Shi M."/>
            <person name="Fang C."/>
            <person name="Yue Y."/>
            <person name="Li F."/>
            <person name="Li D."/>
            <person name="Wei S."/>
            <person name="Han B."/>
            <person name="Jiang C."/>
            <person name="Yin Y."/>
            <person name="Xia T."/>
            <person name="Zhang Z."/>
            <person name="Bennetzen J.L."/>
            <person name="Zhao S."/>
            <person name="Wan X."/>
        </authorList>
    </citation>
    <scope>NUCLEOTIDE SEQUENCE [LARGE SCALE GENOMIC DNA]</scope>
    <source>
        <strain evidence="23">cv. Shuchazao</strain>
        <tissue evidence="22">Leaf</tissue>
    </source>
</reference>
<dbReference type="InterPro" id="IPR017441">
    <property type="entry name" value="Protein_kinase_ATP_BS"/>
</dbReference>
<name>A0A4S4DI48_CAMSN</name>
<evidence type="ECO:0000256" key="18">
    <source>
        <dbReference type="PROSITE-ProRule" id="PRU10141"/>
    </source>
</evidence>
<comment type="similarity">
    <text evidence="3">In the C-terminal section; belongs to the protein kinase superfamily. Ser/Thr protein kinase family.</text>
</comment>
<keyword evidence="6" id="KW-0723">Serine/threonine-protein kinase</keyword>
<proteinExistence type="inferred from homology"/>
<evidence type="ECO:0000256" key="10">
    <source>
        <dbReference type="ARBA" id="ARBA00022734"/>
    </source>
</evidence>
<organism evidence="22 23">
    <name type="scientific">Camellia sinensis var. sinensis</name>
    <name type="common">China tea</name>
    <dbReference type="NCBI Taxonomy" id="542762"/>
    <lineage>
        <taxon>Eukaryota</taxon>
        <taxon>Viridiplantae</taxon>
        <taxon>Streptophyta</taxon>
        <taxon>Embryophyta</taxon>
        <taxon>Tracheophyta</taxon>
        <taxon>Spermatophyta</taxon>
        <taxon>Magnoliopsida</taxon>
        <taxon>eudicotyledons</taxon>
        <taxon>Gunneridae</taxon>
        <taxon>Pentapetalae</taxon>
        <taxon>asterids</taxon>
        <taxon>Ericales</taxon>
        <taxon>Theaceae</taxon>
        <taxon>Camellia</taxon>
    </lineage>
</organism>
<keyword evidence="14 20" id="KW-1133">Transmembrane helix</keyword>
<keyword evidence="23" id="KW-1185">Reference proteome</keyword>
<evidence type="ECO:0000256" key="3">
    <source>
        <dbReference type="ARBA" id="ARBA00010217"/>
    </source>
</evidence>
<evidence type="ECO:0000256" key="4">
    <source>
        <dbReference type="ARBA" id="ARBA00012513"/>
    </source>
</evidence>
<evidence type="ECO:0000313" key="23">
    <source>
        <dbReference type="Proteomes" id="UP000306102"/>
    </source>
</evidence>
<dbReference type="AlphaFoldDB" id="A0A4S4DI48"/>
<evidence type="ECO:0000256" key="15">
    <source>
        <dbReference type="ARBA" id="ARBA00023136"/>
    </source>
</evidence>
<sequence>MTSLSGEFSGIICINFFLFLLFPGNIVFIGSTEFDFGTLTLSSLMLLGDAHLNNGSVRLTRELAVPNSGAGRALYSKPIRFRQPETHVPASFSTFFSFSVTNLNPSSIGGGLAFLISPDAAASGGAGAYLGVMDQNDGPNGVVAVEFDTLMDVEFNDINGNHVGLDLNSMVSSYVGDLESVNLDLKSGDLVNSWIDYSGSTRVFNISVSYSTLKPRDPLLSFSLDLDKYISDFMYVGFSGSTQGSTEIHSIEWWSFTSSFDMNIKSESSSPPPTTTLMNPTANSINPPPPPAAAPPSLPPSESNSTISHTSQNKSKCHNKLCRERPVVVVGIVMASAFILALFVVFSIWVYSKKFYHVTNSNSFASDIIKMPKEFSYKDLKLATKSFNSSRIIGHGAFGTVYKGILPESGDIIAVKRCSHNGQGKAEFLSELSIIGTLRHRNLVRLQGWCHEKGEILLVYDFMPNGSLDKALFESRMPLPWSDRRKILMDIASALVYLHQECENQVIHRDVKTSNIMLDEGFSAKLSDFGLARQIEHDKSPDATVMAGTMGYLAPEYLLTGRATEITDVFSYGAVVLEVASGRRVIEKEGNGNLVEWVWGLHRDGRLIGAADSRLGGEFDEGEMRRVLLVGLACSNPDPMARPTMRGVVQMLGGEADVPIVPRARPCMNFSTSHLLLSLQDSVSDLNGMITISTSSSGHSFNGGGDGELV</sequence>
<feature type="domain" description="Protein kinase" evidence="21">
    <location>
        <begin position="387"/>
        <end position="661"/>
    </location>
</feature>
<dbReference type="EC" id="2.7.11.1" evidence="4"/>
<keyword evidence="8 20" id="KW-0812">Transmembrane</keyword>
<evidence type="ECO:0000256" key="6">
    <source>
        <dbReference type="ARBA" id="ARBA00022527"/>
    </source>
</evidence>
<dbReference type="InterPro" id="IPR008271">
    <property type="entry name" value="Ser/Thr_kinase_AS"/>
</dbReference>
<dbReference type="PROSITE" id="PS00107">
    <property type="entry name" value="PROTEIN_KINASE_ATP"/>
    <property type="match status" value="1"/>
</dbReference>
<dbReference type="InterPro" id="IPR019825">
    <property type="entry name" value="Lectin_legB_Mn/Ca_BS"/>
</dbReference>
<keyword evidence="16" id="KW-0675">Receptor</keyword>
<evidence type="ECO:0000256" key="17">
    <source>
        <dbReference type="ARBA" id="ARBA00023180"/>
    </source>
</evidence>
<keyword evidence="10" id="KW-0430">Lectin</keyword>
<feature type="binding site" evidence="18">
    <location>
        <position position="416"/>
    </location>
    <ligand>
        <name>ATP</name>
        <dbReference type="ChEBI" id="CHEBI:30616"/>
    </ligand>
</feature>
<feature type="transmembrane region" description="Helical" evidence="20">
    <location>
        <begin position="327"/>
        <end position="351"/>
    </location>
</feature>
<evidence type="ECO:0000256" key="12">
    <source>
        <dbReference type="ARBA" id="ARBA00022777"/>
    </source>
</evidence>
<evidence type="ECO:0000256" key="1">
    <source>
        <dbReference type="ARBA" id="ARBA00004251"/>
    </source>
</evidence>
<protein>
    <recommendedName>
        <fullName evidence="4">non-specific serine/threonine protein kinase</fullName>
        <ecNumber evidence="4">2.7.11.1</ecNumber>
    </recommendedName>
</protein>
<dbReference type="InterPro" id="IPR011009">
    <property type="entry name" value="Kinase-like_dom_sf"/>
</dbReference>
<dbReference type="SUPFAM" id="SSF56112">
    <property type="entry name" value="Protein kinase-like (PK-like)"/>
    <property type="match status" value="1"/>
</dbReference>
<dbReference type="SUPFAM" id="SSF49899">
    <property type="entry name" value="Concanavalin A-like lectins/glucanases"/>
    <property type="match status" value="1"/>
</dbReference>
<feature type="compositionally biased region" description="Low complexity" evidence="19">
    <location>
        <begin position="275"/>
        <end position="285"/>
    </location>
</feature>
<dbReference type="PROSITE" id="PS00307">
    <property type="entry name" value="LECTIN_LEGUME_BETA"/>
    <property type="match status" value="1"/>
</dbReference>
<dbReference type="Pfam" id="PF00069">
    <property type="entry name" value="Pkinase"/>
    <property type="match status" value="1"/>
</dbReference>
<evidence type="ECO:0000256" key="16">
    <source>
        <dbReference type="ARBA" id="ARBA00023170"/>
    </source>
</evidence>
<keyword evidence="9" id="KW-0732">Signal</keyword>
<dbReference type="InterPro" id="IPR001220">
    <property type="entry name" value="Legume_lectin_dom"/>
</dbReference>
<dbReference type="PROSITE" id="PS00108">
    <property type="entry name" value="PROTEIN_KINASE_ST"/>
    <property type="match status" value="1"/>
</dbReference>
<dbReference type="SMART" id="SM00220">
    <property type="entry name" value="S_TKc"/>
    <property type="match status" value="1"/>
</dbReference>
<dbReference type="CDD" id="cd14066">
    <property type="entry name" value="STKc_IRAK"/>
    <property type="match status" value="1"/>
</dbReference>
<keyword evidence="11 18" id="KW-0547">Nucleotide-binding</keyword>
<keyword evidence="7" id="KW-0808">Transferase</keyword>
<dbReference type="GO" id="GO:0005524">
    <property type="term" value="F:ATP binding"/>
    <property type="evidence" value="ECO:0007669"/>
    <property type="project" value="UniProtKB-UniRule"/>
</dbReference>
<keyword evidence="5" id="KW-1003">Cell membrane</keyword>
<dbReference type="CDD" id="cd06899">
    <property type="entry name" value="lectin_legume_LecRK_Arcelin_ConA"/>
    <property type="match status" value="1"/>
</dbReference>
<evidence type="ECO:0000256" key="2">
    <source>
        <dbReference type="ARBA" id="ARBA00008536"/>
    </source>
</evidence>
<feature type="compositionally biased region" description="Pro residues" evidence="19">
    <location>
        <begin position="286"/>
        <end position="299"/>
    </location>
</feature>
<feature type="transmembrane region" description="Helical" evidence="20">
    <location>
        <begin position="12"/>
        <end position="30"/>
    </location>
</feature>
<dbReference type="FunFam" id="1.10.510.10:FF:000342">
    <property type="entry name" value="L-type lectin-domain containing receptor kinase VIII.1"/>
    <property type="match status" value="1"/>
</dbReference>
<dbReference type="FunFam" id="2.60.120.200:FF:000141">
    <property type="entry name" value="L-type lectin-domain containing receptor kinase VIII.1"/>
    <property type="match status" value="1"/>
</dbReference>
<dbReference type="InterPro" id="IPR050528">
    <property type="entry name" value="L-type_Lectin-RKs"/>
</dbReference>
<comment type="caution">
    <text evidence="22">The sequence shown here is derived from an EMBL/GenBank/DDBJ whole genome shotgun (WGS) entry which is preliminary data.</text>
</comment>
<feature type="region of interest" description="Disordered" evidence="19">
    <location>
        <begin position="265"/>
        <end position="317"/>
    </location>
</feature>
<dbReference type="Pfam" id="PF00139">
    <property type="entry name" value="Lectin_legB"/>
    <property type="match status" value="1"/>
</dbReference>